<dbReference type="GO" id="GO:0012505">
    <property type="term" value="C:endomembrane system"/>
    <property type="evidence" value="ECO:0007669"/>
    <property type="project" value="UniProtKB-SubCell"/>
</dbReference>
<dbReference type="Gene3D" id="1.25.40.270">
    <property type="entry name" value="Vacuolar protein sorting-associated protein vta1"/>
    <property type="match status" value="1"/>
</dbReference>
<evidence type="ECO:0000313" key="4">
    <source>
        <dbReference type="EMBL" id="CAA7024319.1"/>
    </source>
</evidence>
<organism evidence="4 5">
    <name type="scientific">Microthlaspi erraticum</name>
    <dbReference type="NCBI Taxonomy" id="1685480"/>
    <lineage>
        <taxon>Eukaryota</taxon>
        <taxon>Viridiplantae</taxon>
        <taxon>Streptophyta</taxon>
        <taxon>Embryophyta</taxon>
        <taxon>Tracheophyta</taxon>
        <taxon>Spermatophyta</taxon>
        <taxon>Magnoliopsida</taxon>
        <taxon>eudicotyledons</taxon>
        <taxon>Gunneridae</taxon>
        <taxon>Pentapetalae</taxon>
        <taxon>rosids</taxon>
        <taxon>malvids</taxon>
        <taxon>Brassicales</taxon>
        <taxon>Brassicaceae</taxon>
        <taxon>Coluteocarpeae</taxon>
        <taxon>Microthlaspi</taxon>
    </lineage>
</organism>
<dbReference type="Proteomes" id="UP000467841">
    <property type="component" value="Unassembled WGS sequence"/>
</dbReference>
<comment type="caution">
    <text evidence="4">The sequence shown here is derived from an EMBL/GenBank/DDBJ whole genome shotgun (WGS) entry which is preliminary data.</text>
</comment>
<keyword evidence="5" id="KW-1185">Reference proteome</keyword>
<feature type="domain" description="Vta1/callose synthase N-terminal" evidence="3">
    <location>
        <begin position="26"/>
        <end position="94"/>
    </location>
</feature>
<proteinExistence type="predicted"/>
<dbReference type="EMBL" id="CACVBM020000888">
    <property type="protein sequence ID" value="CAA7024319.1"/>
    <property type="molecule type" value="Genomic_DNA"/>
</dbReference>
<dbReference type="AlphaFoldDB" id="A0A6D2IE70"/>
<accession>A0A6D2IE70</accession>
<evidence type="ECO:0000256" key="1">
    <source>
        <dbReference type="ARBA" id="ARBA00004308"/>
    </source>
</evidence>
<dbReference type="Pfam" id="PF04652">
    <property type="entry name" value="Vta1"/>
    <property type="match status" value="1"/>
</dbReference>
<gene>
    <name evidence="4" type="ORF">MERR_LOCUS11554</name>
</gene>
<dbReference type="OrthoDB" id="1880850at2759"/>
<name>A0A6D2IE70_9BRAS</name>
<sequence>MSQHAGYLGGFMHDESNVVPSCIVEVAPILLVANNVEAKNPRVAYLCRAYALEKANMIDPTSSGRGVSQFKTALLQRLERENQSTLAGKQKNDTIEVQSLYLAQLKRAYQTADVLFEVLKIANQTEDVEVADEILEAHKMVEESKQNLRALEPSSP</sequence>
<evidence type="ECO:0000313" key="5">
    <source>
        <dbReference type="Proteomes" id="UP000467841"/>
    </source>
</evidence>
<evidence type="ECO:0000256" key="2">
    <source>
        <dbReference type="ARBA" id="ARBA00023136"/>
    </source>
</evidence>
<comment type="subcellular location">
    <subcellularLocation>
        <location evidence="1">Endomembrane system</location>
    </subcellularLocation>
</comment>
<protein>
    <recommendedName>
        <fullName evidence="3">Vta1/callose synthase N-terminal domain-containing protein</fullName>
    </recommendedName>
</protein>
<evidence type="ECO:0000259" key="3">
    <source>
        <dbReference type="Pfam" id="PF04652"/>
    </source>
</evidence>
<reference evidence="4" key="1">
    <citation type="submission" date="2020-01" db="EMBL/GenBank/DDBJ databases">
        <authorList>
            <person name="Mishra B."/>
        </authorList>
    </citation>
    <scope>NUCLEOTIDE SEQUENCE [LARGE SCALE GENOMIC DNA]</scope>
</reference>
<dbReference type="InterPro" id="IPR039431">
    <property type="entry name" value="Vta1/CALS_N"/>
</dbReference>
<dbReference type="InterPro" id="IPR023175">
    <property type="entry name" value="Vta1/CALS_N_sf"/>
</dbReference>
<keyword evidence="2" id="KW-0472">Membrane</keyword>